<keyword evidence="2" id="KW-1185">Reference proteome</keyword>
<evidence type="ECO:0000313" key="1">
    <source>
        <dbReference type="EMBL" id="KAK7361308.1"/>
    </source>
</evidence>
<gene>
    <name evidence="1" type="ORF">VNO77_03358</name>
</gene>
<dbReference type="Proteomes" id="UP001367508">
    <property type="component" value="Unassembled WGS sequence"/>
</dbReference>
<comment type="caution">
    <text evidence="1">The sequence shown here is derived from an EMBL/GenBank/DDBJ whole genome shotgun (WGS) entry which is preliminary data.</text>
</comment>
<reference evidence="1 2" key="1">
    <citation type="submission" date="2024-01" db="EMBL/GenBank/DDBJ databases">
        <title>The genomes of 5 underutilized Papilionoideae crops provide insights into root nodulation and disease resistanc.</title>
        <authorList>
            <person name="Jiang F."/>
        </authorList>
    </citation>
    <scope>NUCLEOTIDE SEQUENCE [LARGE SCALE GENOMIC DNA]</scope>
    <source>
        <strain evidence="1">LVBAO_FW01</strain>
        <tissue evidence="1">Leaves</tissue>
    </source>
</reference>
<name>A0AAN9RC60_CANGL</name>
<evidence type="ECO:0000313" key="2">
    <source>
        <dbReference type="Proteomes" id="UP001367508"/>
    </source>
</evidence>
<sequence>MWARVTRKENVAQCLGTPISYLVDQIDYLNGPNVAKPNAPAHSIPSLVGGFNSDKYDLKRESSVCPSCSEHMRLLNVRHMAHQVRIFHLVETDPLMNDIDVTLLGRYIG</sequence>
<dbReference type="EMBL" id="JAYMYQ010000001">
    <property type="protein sequence ID" value="KAK7361308.1"/>
    <property type="molecule type" value="Genomic_DNA"/>
</dbReference>
<organism evidence="1 2">
    <name type="scientific">Canavalia gladiata</name>
    <name type="common">Sword bean</name>
    <name type="synonym">Dolichos gladiatus</name>
    <dbReference type="NCBI Taxonomy" id="3824"/>
    <lineage>
        <taxon>Eukaryota</taxon>
        <taxon>Viridiplantae</taxon>
        <taxon>Streptophyta</taxon>
        <taxon>Embryophyta</taxon>
        <taxon>Tracheophyta</taxon>
        <taxon>Spermatophyta</taxon>
        <taxon>Magnoliopsida</taxon>
        <taxon>eudicotyledons</taxon>
        <taxon>Gunneridae</taxon>
        <taxon>Pentapetalae</taxon>
        <taxon>rosids</taxon>
        <taxon>fabids</taxon>
        <taxon>Fabales</taxon>
        <taxon>Fabaceae</taxon>
        <taxon>Papilionoideae</taxon>
        <taxon>50 kb inversion clade</taxon>
        <taxon>NPAAA clade</taxon>
        <taxon>indigoferoid/millettioid clade</taxon>
        <taxon>Phaseoleae</taxon>
        <taxon>Canavalia</taxon>
    </lineage>
</organism>
<proteinExistence type="predicted"/>
<accession>A0AAN9RC60</accession>
<protein>
    <submittedName>
        <fullName evidence="1">Uncharacterized protein</fullName>
    </submittedName>
</protein>
<dbReference type="AlphaFoldDB" id="A0AAN9RC60"/>